<feature type="domain" description="GST N-terminal" evidence="2">
    <location>
        <begin position="143"/>
        <end position="249"/>
    </location>
</feature>
<dbReference type="SUPFAM" id="SSF47616">
    <property type="entry name" value="GST C-terminal domain-like"/>
    <property type="match status" value="1"/>
</dbReference>
<proteinExistence type="inferred from homology"/>
<name>A0AAN6F603_EXODE</name>
<dbReference type="SFLD" id="SFLDS00019">
    <property type="entry name" value="Glutathione_Transferase_(cytos"/>
    <property type="match status" value="1"/>
</dbReference>
<dbReference type="PANTHER" id="PTHR44051:SF8">
    <property type="entry name" value="GLUTATHIONE S-TRANSFERASE GSTA"/>
    <property type="match status" value="1"/>
</dbReference>
<dbReference type="InterPro" id="IPR010987">
    <property type="entry name" value="Glutathione-S-Trfase_C-like"/>
</dbReference>
<evidence type="ECO:0008006" key="6">
    <source>
        <dbReference type="Google" id="ProtNLM"/>
    </source>
</evidence>
<protein>
    <recommendedName>
        <fullName evidence="6">Glutathione S-transferase</fullName>
    </recommendedName>
</protein>
<sequence>MPFFSVSNHTYLSSLIRKAWVDHWVLNLSSAFVCLFYTNTSPISNRARLTTITPNTLRCEAPLASHATLWSWAILTPACNTISPNQHTTRGSVLTLGYYHHNHSPKHHPTSPLINRHSHSTNFSVSFSTKPKPTMTSSSSPPYHNLTLYTAPTSNGIKPAILLEELGLKYDTRAIDIRPPKLEQKQPWFLELNPNGKIPALTDGDYRPEASAEGNNNTDVTGSIGSNGIRIFESAAIMIYLVDMYDPDKKFTYETGTKEYYEMLSWLMFHVGRVAPIQAQANFFRAMAPVYSRFSTQHYIDETRRCYAVLESRLSHADWLAGNKYTIADMATWPWVRAAKVFLDIDVVAEFPGLERWKQRIEGRPAIERARGNPACGVALDDGKLEGIVGNMKKRVDALEGTDKDLEGAGKEWT</sequence>
<dbReference type="Pfam" id="PF00043">
    <property type="entry name" value="GST_C"/>
    <property type="match status" value="1"/>
</dbReference>
<dbReference type="SUPFAM" id="SSF52833">
    <property type="entry name" value="Thioredoxin-like"/>
    <property type="match status" value="1"/>
</dbReference>
<comment type="caution">
    <text evidence="4">The sequence shown here is derived from an EMBL/GenBank/DDBJ whole genome shotgun (WGS) entry which is preliminary data.</text>
</comment>
<dbReference type="PROSITE" id="PS50405">
    <property type="entry name" value="GST_CTER"/>
    <property type="match status" value="1"/>
</dbReference>
<dbReference type="Gene3D" id="1.20.1050.10">
    <property type="match status" value="1"/>
</dbReference>
<dbReference type="InterPro" id="IPR036282">
    <property type="entry name" value="Glutathione-S-Trfase_C_sf"/>
</dbReference>
<gene>
    <name evidence="4" type="ORF">HRR80_000966</name>
</gene>
<dbReference type="AlphaFoldDB" id="A0AAN6F603"/>
<dbReference type="InterPro" id="IPR004046">
    <property type="entry name" value="GST_C"/>
</dbReference>
<dbReference type="EMBL" id="JAJGCB010000001">
    <property type="protein sequence ID" value="KAJ8996235.1"/>
    <property type="molecule type" value="Genomic_DNA"/>
</dbReference>
<dbReference type="InterPro" id="IPR036249">
    <property type="entry name" value="Thioredoxin-like_sf"/>
</dbReference>
<evidence type="ECO:0000313" key="4">
    <source>
        <dbReference type="EMBL" id="KAJ8996235.1"/>
    </source>
</evidence>
<accession>A0AAN6F603</accession>
<dbReference type="InterPro" id="IPR004045">
    <property type="entry name" value="Glutathione_S-Trfase_N"/>
</dbReference>
<evidence type="ECO:0000256" key="1">
    <source>
        <dbReference type="ARBA" id="ARBA00007409"/>
    </source>
</evidence>
<dbReference type="Proteomes" id="UP001161757">
    <property type="component" value="Unassembled WGS sequence"/>
</dbReference>
<evidence type="ECO:0000313" key="5">
    <source>
        <dbReference type="Proteomes" id="UP001161757"/>
    </source>
</evidence>
<dbReference type="CDD" id="cd03048">
    <property type="entry name" value="GST_N_Ure2p_like"/>
    <property type="match status" value="1"/>
</dbReference>
<dbReference type="Pfam" id="PF13409">
    <property type="entry name" value="GST_N_2"/>
    <property type="match status" value="1"/>
</dbReference>
<dbReference type="SFLD" id="SFLDG00358">
    <property type="entry name" value="Main_(cytGST)"/>
    <property type="match status" value="1"/>
</dbReference>
<dbReference type="SFLD" id="SFLDG01151">
    <property type="entry name" value="Main.2:_Nu-like"/>
    <property type="match status" value="1"/>
</dbReference>
<organism evidence="4 5">
    <name type="scientific">Exophiala dermatitidis</name>
    <name type="common">Black yeast-like fungus</name>
    <name type="synonym">Wangiella dermatitidis</name>
    <dbReference type="NCBI Taxonomy" id="5970"/>
    <lineage>
        <taxon>Eukaryota</taxon>
        <taxon>Fungi</taxon>
        <taxon>Dikarya</taxon>
        <taxon>Ascomycota</taxon>
        <taxon>Pezizomycotina</taxon>
        <taxon>Eurotiomycetes</taxon>
        <taxon>Chaetothyriomycetidae</taxon>
        <taxon>Chaetothyriales</taxon>
        <taxon>Herpotrichiellaceae</taxon>
        <taxon>Exophiala</taxon>
    </lineage>
</organism>
<dbReference type="PROSITE" id="PS50404">
    <property type="entry name" value="GST_NTER"/>
    <property type="match status" value="1"/>
</dbReference>
<reference evidence="4" key="1">
    <citation type="submission" date="2023-01" db="EMBL/GenBank/DDBJ databases">
        <title>Exophiala dermititidis isolated from Cystic Fibrosis Patient.</title>
        <authorList>
            <person name="Kurbessoian T."/>
            <person name="Crocker A."/>
            <person name="Murante D."/>
            <person name="Hogan D.A."/>
            <person name="Stajich J.E."/>
        </authorList>
    </citation>
    <scope>NUCLEOTIDE SEQUENCE</scope>
    <source>
        <strain evidence="4">Ex8</strain>
    </source>
</reference>
<comment type="similarity">
    <text evidence="1">Belongs to the GST superfamily.</text>
</comment>
<evidence type="ECO:0000259" key="3">
    <source>
        <dbReference type="PROSITE" id="PS50405"/>
    </source>
</evidence>
<dbReference type="InterPro" id="IPR040079">
    <property type="entry name" value="Glutathione_S-Trfase"/>
</dbReference>
<dbReference type="Gene3D" id="3.40.30.10">
    <property type="entry name" value="Glutaredoxin"/>
    <property type="match status" value="1"/>
</dbReference>
<feature type="domain" description="GST C-terminal" evidence="3">
    <location>
        <begin position="256"/>
        <end position="378"/>
    </location>
</feature>
<dbReference type="PANTHER" id="PTHR44051">
    <property type="entry name" value="GLUTATHIONE S-TRANSFERASE-RELATED"/>
    <property type="match status" value="1"/>
</dbReference>
<evidence type="ECO:0000259" key="2">
    <source>
        <dbReference type="PROSITE" id="PS50404"/>
    </source>
</evidence>